<accession>A0A3E0VAG7</accession>
<dbReference type="Proteomes" id="UP000256709">
    <property type="component" value="Unassembled WGS sequence"/>
</dbReference>
<protein>
    <submittedName>
        <fullName evidence="1">Uncharacterized protein</fullName>
    </submittedName>
</protein>
<evidence type="ECO:0000313" key="2">
    <source>
        <dbReference type="Proteomes" id="UP000256709"/>
    </source>
</evidence>
<organism evidence="1 2">
    <name type="scientific">Subtercola boreus</name>
    <dbReference type="NCBI Taxonomy" id="120213"/>
    <lineage>
        <taxon>Bacteria</taxon>
        <taxon>Bacillati</taxon>
        <taxon>Actinomycetota</taxon>
        <taxon>Actinomycetes</taxon>
        <taxon>Micrococcales</taxon>
        <taxon>Microbacteriaceae</taxon>
        <taxon>Subtercola</taxon>
    </lineage>
</organism>
<dbReference type="AlphaFoldDB" id="A0A3E0VAG7"/>
<reference evidence="1 2" key="1">
    <citation type="submission" date="2017-04" db="EMBL/GenBank/DDBJ databases">
        <title>Comparative genome analysis of Subtercola boreus.</title>
        <authorList>
            <person name="Cho Y.-J."/>
            <person name="Cho A."/>
            <person name="Kim O.-S."/>
            <person name="Lee J.-I."/>
        </authorList>
    </citation>
    <scope>NUCLEOTIDE SEQUENCE [LARGE SCALE GENOMIC DNA]</scope>
    <source>
        <strain evidence="1 2">P27444</strain>
    </source>
</reference>
<proteinExistence type="predicted"/>
<gene>
    <name evidence="1" type="ORF">B7R21_18850</name>
</gene>
<name>A0A3E0VAG7_9MICO</name>
<sequence length="110" mass="12029">MTDALTTTTAEWVDDAPETAKLRAQLDEALILEHASGRAWRVCDSRVPVGSQDRCVGFVEERDGLYEVMQVTETFIWTTLGSMRAALDHLVATAELRTFASVEGAPTTIG</sequence>
<dbReference type="RefSeq" id="WP_116284805.1">
    <property type="nucleotide sequence ID" value="NZ_NBXA01000053.1"/>
</dbReference>
<evidence type="ECO:0000313" key="1">
    <source>
        <dbReference type="EMBL" id="RFA06719.1"/>
    </source>
</evidence>
<dbReference type="EMBL" id="NBXA01000053">
    <property type="protein sequence ID" value="RFA06719.1"/>
    <property type="molecule type" value="Genomic_DNA"/>
</dbReference>
<comment type="caution">
    <text evidence="1">The sequence shown here is derived from an EMBL/GenBank/DDBJ whole genome shotgun (WGS) entry which is preliminary data.</text>
</comment>